<dbReference type="GO" id="GO:0005125">
    <property type="term" value="F:cytokine activity"/>
    <property type="evidence" value="ECO:0007669"/>
    <property type="project" value="UniProtKB-KW"/>
</dbReference>
<dbReference type="GO" id="GO:0008083">
    <property type="term" value="F:growth factor activity"/>
    <property type="evidence" value="ECO:0007669"/>
    <property type="project" value="TreeGrafter"/>
</dbReference>
<dbReference type="GO" id="GO:0048861">
    <property type="term" value="P:leukemia inhibitory factor signaling pathway"/>
    <property type="evidence" value="ECO:0007669"/>
    <property type="project" value="TreeGrafter"/>
</dbReference>
<dbReference type="GO" id="GO:0005146">
    <property type="term" value="F:leukemia inhibitory factor receptor binding"/>
    <property type="evidence" value="ECO:0007669"/>
    <property type="project" value="InterPro"/>
</dbReference>
<evidence type="ECO:0000256" key="5">
    <source>
        <dbReference type="ARBA" id="ARBA00024822"/>
    </source>
</evidence>
<evidence type="ECO:0000256" key="2">
    <source>
        <dbReference type="ARBA" id="ARBA00016836"/>
    </source>
</evidence>
<dbReference type="InterPro" id="IPR003624">
    <property type="entry name" value="Leukemia_IF"/>
</dbReference>
<evidence type="ECO:0000313" key="7">
    <source>
        <dbReference type="EMBL" id="KYO31813.1"/>
    </source>
</evidence>
<feature type="chain" id="PRO_5007585729" description="Leukemia inhibitory factor" evidence="6">
    <location>
        <begin position="23"/>
        <end position="211"/>
    </location>
</feature>
<organism evidence="7 8">
    <name type="scientific">Alligator mississippiensis</name>
    <name type="common">American alligator</name>
    <dbReference type="NCBI Taxonomy" id="8496"/>
    <lineage>
        <taxon>Eukaryota</taxon>
        <taxon>Metazoa</taxon>
        <taxon>Chordata</taxon>
        <taxon>Craniata</taxon>
        <taxon>Vertebrata</taxon>
        <taxon>Euteleostomi</taxon>
        <taxon>Archelosauria</taxon>
        <taxon>Archosauria</taxon>
        <taxon>Crocodylia</taxon>
        <taxon>Alligatoridae</taxon>
        <taxon>Alligatorinae</taxon>
        <taxon>Alligator</taxon>
    </lineage>
</organism>
<keyword evidence="8" id="KW-1185">Reference proteome</keyword>
<dbReference type="GeneID" id="102568631"/>
<dbReference type="Gene3D" id="1.20.1250.10">
    <property type="match status" value="1"/>
</dbReference>
<evidence type="ECO:0000256" key="4">
    <source>
        <dbReference type="ARBA" id="ARBA00022525"/>
    </source>
</evidence>
<comment type="function">
    <text evidence="5">LIF has the capacity to induce terminal differentiation in leukemic cells. Its activities include the induction of hematopoietic differentiation in normal and myeloid leukemia cells, the induction of neuronal cell differentiation, and the stimulation of acute-phase protein synthesis in hepatocytes.</text>
</comment>
<comment type="subcellular location">
    <subcellularLocation>
        <location evidence="1">Secreted</location>
    </subcellularLocation>
</comment>
<dbReference type="PANTHER" id="PTHR10633:SF0">
    <property type="entry name" value="LEUKEMIA INHIBITORY FACTOR"/>
    <property type="match status" value="1"/>
</dbReference>
<protein>
    <recommendedName>
        <fullName evidence="2">Leukemia inhibitory factor</fullName>
    </recommendedName>
</protein>
<dbReference type="eggNOG" id="ENOG502S3JD">
    <property type="taxonomic scope" value="Eukaryota"/>
</dbReference>
<evidence type="ECO:0000313" key="8">
    <source>
        <dbReference type="Proteomes" id="UP000050525"/>
    </source>
</evidence>
<dbReference type="InterPro" id="IPR001581">
    <property type="entry name" value="Leukemia_IF/oncostatin"/>
</dbReference>
<dbReference type="Pfam" id="PF01291">
    <property type="entry name" value="LIF_OSM"/>
    <property type="match status" value="1"/>
</dbReference>
<dbReference type="GO" id="GO:0008284">
    <property type="term" value="P:positive regulation of cell population proliferation"/>
    <property type="evidence" value="ECO:0007669"/>
    <property type="project" value="TreeGrafter"/>
</dbReference>
<dbReference type="Proteomes" id="UP000050525">
    <property type="component" value="Unassembled WGS sequence"/>
</dbReference>
<dbReference type="SMART" id="SM00080">
    <property type="entry name" value="LIF_OSM"/>
    <property type="match status" value="1"/>
</dbReference>
<dbReference type="KEGG" id="amj:102568631"/>
<dbReference type="InterPro" id="IPR009079">
    <property type="entry name" value="4_helix_cytokine-like_core"/>
</dbReference>
<gene>
    <name evidence="7" type="primary">LIF</name>
    <name evidence="7" type="ORF">Y1Q_0022876</name>
</gene>
<evidence type="ECO:0000256" key="1">
    <source>
        <dbReference type="ARBA" id="ARBA00004613"/>
    </source>
</evidence>
<reference evidence="7 8" key="1">
    <citation type="journal article" date="2012" name="Genome Biol.">
        <title>Sequencing three crocodilian genomes to illuminate the evolution of archosaurs and amniotes.</title>
        <authorList>
            <person name="St John J.A."/>
            <person name="Braun E.L."/>
            <person name="Isberg S.R."/>
            <person name="Miles L.G."/>
            <person name="Chong A.Y."/>
            <person name="Gongora J."/>
            <person name="Dalzell P."/>
            <person name="Moran C."/>
            <person name="Bed'hom B."/>
            <person name="Abzhanov A."/>
            <person name="Burgess S.C."/>
            <person name="Cooksey A.M."/>
            <person name="Castoe T.A."/>
            <person name="Crawford N.G."/>
            <person name="Densmore L.D."/>
            <person name="Drew J.C."/>
            <person name="Edwards S.V."/>
            <person name="Faircloth B.C."/>
            <person name="Fujita M.K."/>
            <person name="Greenwold M.J."/>
            <person name="Hoffmann F.G."/>
            <person name="Howard J.M."/>
            <person name="Iguchi T."/>
            <person name="Janes D.E."/>
            <person name="Khan S.Y."/>
            <person name="Kohno S."/>
            <person name="de Koning A.J."/>
            <person name="Lance S.L."/>
            <person name="McCarthy F.M."/>
            <person name="McCormack J.E."/>
            <person name="Merchant M.E."/>
            <person name="Peterson D.G."/>
            <person name="Pollock D.D."/>
            <person name="Pourmand N."/>
            <person name="Raney B.J."/>
            <person name="Roessler K.A."/>
            <person name="Sanford J.R."/>
            <person name="Sawyer R.H."/>
            <person name="Schmidt C.J."/>
            <person name="Triplett E.W."/>
            <person name="Tuberville T.D."/>
            <person name="Venegas-Anaya M."/>
            <person name="Howard J.T."/>
            <person name="Jarvis E.D."/>
            <person name="Guillette L.J.Jr."/>
            <person name="Glenn T.C."/>
            <person name="Green R.E."/>
            <person name="Ray D.A."/>
        </authorList>
    </citation>
    <scope>NUCLEOTIDE SEQUENCE [LARGE SCALE GENOMIC DNA]</scope>
    <source>
        <strain evidence="7">KSC_2009_1</strain>
    </source>
</reference>
<dbReference type="AlphaFoldDB" id="A0A151N4R1"/>
<dbReference type="RefSeq" id="XP_006269005.1">
    <property type="nucleotide sequence ID" value="XM_006268943.3"/>
</dbReference>
<dbReference type="PhylomeDB" id="A0A151N4R1"/>
<evidence type="ECO:0000256" key="6">
    <source>
        <dbReference type="SAM" id="SignalP"/>
    </source>
</evidence>
<keyword evidence="3" id="KW-0202">Cytokine</keyword>
<dbReference type="PRINTS" id="PR01883">
    <property type="entry name" value="LEUKAEMIAIF"/>
</dbReference>
<dbReference type="SUPFAM" id="SSF47266">
    <property type="entry name" value="4-helical cytokines"/>
    <property type="match status" value="1"/>
</dbReference>
<dbReference type="GO" id="GO:0045595">
    <property type="term" value="P:regulation of cell differentiation"/>
    <property type="evidence" value="ECO:0007669"/>
    <property type="project" value="TreeGrafter"/>
</dbReference>
<dbReference type="OrthoDB" id="9902088at2759"/>
<proteinExistence type="predicted"/>
<dbReference type="STRING" id="8496.A0A151N4R1"/>
<dbReference type="GO" id="GO:0006955">
    <property type="term" value="P:immune response"/>
    <property type="evidence" value="ECO:0007669"/>
    <property type="project" value="InterPro"/>
</dbReference>
<keyword evidence="4" id="KW-0964">Secreted</keyword>
<feature type="signal peptide" evidence="6">
    <location>
        <begin position="1"/>
        <end position="22"/>
    </location>
</feature>
<comment type="caution">
    <text evidence="7">The sequence shown here is derived from an EMBL/GenBank/DDBJ whole genome shotgun (WGS) entry which is preliminary data.</text>
</comment>
<sequence>MKFIPTGVASLLLVMHCRLVAGKALPVDSPSPLCEKKYTCSNKVFEQIRKQVILLNGTAQELFNIYVKWQGDTFRNHTDKLCNPDTIFFPAFHVNQTSEKKEIVVALYKIFAFLNASLGNITRDQEELNPKVTELLERLNNTTKTTRGLMVNLSCLLCTRYNVSQVDVIYGESTKGKNLFKKKQQGCQVLAKYVQVISKAAQVLLPHINDV</sequence>
<dbReference type="CTD" id="3976"/>
<dbReference type="PANTHER" id="PTHR10633">
    <property type="entry name" value="LEUKEMIA INHIBITORY FACTOR"/>
    <property type="match status" value="1"/>
</dbReference>
<dbReference type="GO" id="GO:0005615">
    <property type="term" value="C:extracellular space"/>
    <property type="evidence" value="ECO:0007669"/>
    <property type="project" value="UniProtKB-KW"/>
</dbReference>
<name>A0A151N4R1_ALLMI</name>
<evidence type="ECO:0000256" key="3">
    <source>
        <dbReference type="ARBA" id="ARBA00022514"/>
    </source>
</evidence>
<accession>A0A151N4R1</accession>
<keyword evidence="6" id="KW-0732">Signal</keyword>
<dbReference type="EMBL" id="AKHW03004053">
    <property type="protein sequence ID" value="KYO31813.1"/>
    <property type="molecule type" value="Genomic_DNA"/>
</dbReference>